<keyword evidence="5" id="KW-0804">Transcription</keyword>
<evidence type="ECO:0000313" key="8">
    <source>
        <dbReference type="EMBL" id="TNM63883.1"/>
    </source>
</evidence>
<keyword evidence="9" id="KW-1185">Reference proteome</keyword>
<keyword evidence="3" id="KW-0678">Repressor</keyword>
<dbReference type="GO" id="GO:0008657">
    <property type="term" value="F:DNA topoisomerase type II (double strand cut, ATP-hydrolyzing) inhibitor activity"/>
    <property type="evidence" value="ECO:0007669"/>
    <property type="project" value="InterPro"/>
</dbReference>
<dbReference type="SUPFAM" id="SSF50118">
    <property type="entry name" value="Cell growth inhibitor/plasmid maintenance toxic component"/>
    <property type="match status" value="1"/>
</dbReference>
<dbReference type="InterPro" id="IPR011067">
    <property type="entry name" value="Plasmid_toxin/cell-grow_inhib"/>
</dbReference>
<dbReference type="GO" id="GO:0006276">
    <property type="term" value="P:plasmid maintenance"/>
    <property type="evidence" value="ECO:0007669"/>
    <property type="project" value="InterPro"/>
</dbReference>
<protein>
    <recommendedName>
        <fullName evidence="2">Toxin CcdB</fullName>
    </recommendedName>
    <alternativeName>
        <fullName evidence="7">Cytotoxic protein CcdB</fullName>
    </alternativeName>
    <alternativeName>
        <fullName evidence="6">Protein LetD</fullName>
    </alternativeName>
</protein>
<evidence type="ECO:0000256" key="7">
    <source>
        <dbReference type="ARBA" id="ARBA00033135"/>
    </source>
</evidence>
<evidence type="ECO:0000256" key="4">
    <source>
        <dbReference type="ARBA" id="ARBA00023015"/>
    </source>
</evidence>
<evidence type="ECO:0000256" key="6">
    <source>
        <dbReference type="ARBA" id="ARBA00029628"/>
    </source>
</evidence>
<dbReference type="OrthoDB" id="9813510at2"/>
<comment type="caution">
    <text evidence="8">The sequence shown here is derived from an EMBL/GenBank/DDBJ whole genome shotgun (WGS) entry which is preliminary data.</text>
</comment>
<dbReference type="Gene3D" id="2.30.30.110">
    <property type="match status" value="1"/>
</dbReference>
<organism evidence="8 9">
    <name type="scientific">Aliirhizobium smilacinae</name>
    <dbReference type="NCBI Taxonomy" id="1395944"/>
    <lineage>
        <taxon>Bacteria</taxon>
        <taxon>Pseudomonadati</taxon>
        <taxon>Pseudomonadota</taxon>
        <taxon>Alphaproteobacteria</taxon>
        <taxon>Hyphomicrobiales</taxon>
        <taxon>Rhizobiaceae</taxon>
        <taxon>Aliirhizobium</taxon>
    </lineage>
</organism>
<accession>A0A5C4XK35</accession>
<evidence type="ECO:0000256" key="3">
    <source>
        <dbReference type="ARBA" id="ARBA00022491"/>
    </source>
</evidence>
<dbReference type="InterPro" id="IPR002712">
    <property type="entry name" value="CcdB"/>
</dbReference>
<keyword evidence="4" id="KW-0805">Transcription regulation</keyword>
<dbReference type="EMBL" id="VDMN01000002">
    <property type="protein sequence ID" value="TNM63883.1"/>
    <property type="molecule type" value="Genomic_DNA"/>
</dbReference>
<evidence type="ECO:0000256" key="1">
    <source>
        <dbReference type="ARBA" id="ARBA00005230"/>
    </source>
</evidence>
<evidence type="ECO:0000256" key="5">
    <source>
        <dbReference type="ARBA" id="ARBA00023163"/>
    </source>
</evidence>
<dbReference type="AlphaFoldDB" id="A0A5C4XK35"/>
<reference evidence="8 9" key="1">
    <citation type="submission" date="2019-06" db="EMBL/GenBank/DDBJ databases">
        <title>The draft genome of Rhizobium smilacinae PTYR-5.</title>
        <authorList>
            <person name="Liu L."/>
            <person name="Li L."/>
            <person name="Zhang X."/>
        </authorList>
    </citation>
    <scope>NUCLEOTIDE SEQUENCE [LARGE SCALE GENOMIC DNA]</scope>
    <source>
        <strain evidence="8 9">PTYR-5</strain>
    </source>
</reference>
<dbReference type="Pfam" id="PF01845">
    <property type="entry name" value="CcdB"/>
    <property type="match status" value="1"/>
</dbReference>
<dbReference type="RefSeq" id="WP_139676787.1">
    <property type="nucleotide sequence ID" value="NZ_VDMN01000002.1"/>
</dbReference>
<comment type="similarity">
    <text evidence="1">Belongs to the CcdB toxin family.</text>
</comment>
<gene>
    <name evidence="8" type="ORF">FHP24_13960</name>
</gene>
<evidence type="ECO:0000256" key="2">
    <source>
        <dbReference type="ARBA" id="ARBA00015075"/>
    </source>
</evidence>
<proteinExistence type="inferred from homology"/>
<dbReference type="Proteomes" id="UP000311605">
    <property type="component" value="Unassembled WGS sequence"/>
</dbReference>
<sequence length="97" mass="10956">MARFYVYQFGRGLVVDIQSNLLDTLHTRVVVPLVPESEAKRAAERLNPRFEIDGTTYVMMTEFLAAVPVARLGIHITILSHRSDEITAATDFLFQGF</sequence>
<name>A0A5C4XK35_9HYPH</name>
<evidence type="ECO:0000313" key="9">
    <source>
        <dbReference type="Proteomes" id="UP000311605"/>
    </source>
</evidence>